<dbReference type="EMBL" id="JBHTKA010000015">
    <property type="protein sequence ID" value="MFD1003280.1"/>
    <property type="molecule type" value="Genomic_DNA"/>
</dbReference>
<dbReference type="RefSeq" id="WP_377585765.1">
    <property type="nucleotide sequence ID" value="NZ_JBHTKA010000015.1"/>
</dbReference>
<organism evidence="1 2">
    <name type="scientific">Ohtaekwangia kribbensis</name>
    <dbReference type="NCBI Taxonomy" id="688913"/>
    <lineage>
        <taxon>Bacteria</taxon>
        <taxon>Pseudomonadati</taxon>
        <taxon>Bacteroidota</taxon>
        <taxon>Cytophagia</taxon>
        <taxon>Cytophagales</taxon>
        <taxon>Fulvivirgaceae</taxon>
        <taxon>Ohtaekwangia</taxon>
    </lineage>
</organism>
<evidence type="ECO:0000313" key="1">
    <source>
        <dbReference type="EMBL" id="MFD1003280.1"/>
    </source>
</evidence>
<gene>
    <name evidence="1" type="ORF">ACFQ21_28400</name>
</gene>
<sequence length="71" mass="8303">MMSFQEKVSILNLMKDARQSIELTYNSKIVEKCEVVQIINNQYVIVQQRTSFFSKVKSFLSIDAVEDIRIN</sequence>
<comment type="caution">
    <text evidence="1">The sequence shown here is derived from an EMBL/GenBank/DDBJ whole genome shotgun (WGS) entry which is preliminary data.</text>
</comment>
<reference evidence="2" key="1">
    <citation type="journal article" date="2019" name="Int. J. Syst. Evol. Microbiol.">
        <title>The Global Catalogue of Microorganisms (GCM) 10K type strain sequencing project: providing services to taxonomists for standard genome sequencing and annotation.</title>
        <authorList>
            <consortium name="The Broad Institute Genomics Platform"/>
            <consortium name="The Broad Institute Genome Sequencing Center for Infectious Disease"/>
            <person name="Wu L."/>
            <person name="Ma J."/>
        </authorList>
    </citation>
    <scope>NUCLEOTIDE SEQUENCE [LARGE SCALE GENOMIC DNA]</scope>
    <source>
        <strain evidence="2">CCUG 58938</strain>
    </source>
</reference>
<keyword evidence="2" id="KW-1185">Reference proteome</keyword>
<protein>
    <submittedName>
        <fullName evidence="1">Uncharacterized protein</fullName>
    </submittedName>
</protein>
<dbReference type="Proteomes" id="UP001597112">
    <property type="component" value="Unassembled WGS sequence"/>
</dbReference>
<proteinExistence type="predicted"/>
<evidence type="ECO:0000313" key="2">
    <source>
        <dbReference type="Proteomes" id="UP001597112"/>
    </source>
</evidence>
<name>A0ABW3KBF0_9BACT</name>
<accession>A0ABW3KBF0</accession>